<reference evidence="3" key="1">
    <citation type="journal article" date="2019" name="Int. J. Syst. Evol. Microbiol.">
        <title>The Global Catalogue of Microorganisms (GCM) 10K type strain sequencing project: providing services to taxonomists for standard genome sequencing and annotation.</title>
        <authorList>
            <consortium name="The Broad Institute Genomics Platform"/>
            <consortium name="The Broad Institute Genome Sequencing Center for Infectious Disease"/>
            <person name="Wu L."/>
            <person name="Ma J."/>
        </authorList>
    </citation>
    <scope>NUCLEOTIDE SEQUENCE [LARGE SCALE GENOMIC DNA]</scope>
    <source>
        <strain evidence="3">JCM 17983</strain>
    </source>
</reference>
<dbReference type="InterPro" id="IPR009061">
    <property type="entry name" value="DNA-bd_dom_put_sf"/>
</dbReference>
<name>A0ABP9DZ23_9PSEU</name>
<gene>
    <name evidence="2" type="ORF">GCM10023203_07460</name>
</gene>
<accession>A0ABP9DZ23</accession>
<keyword evidence="3" id="KW-1185">Reference proteome</keyword>
<protein>
    <recommendedName>
        <fullName evidence="1">Helix-turn-helix domain-containing protein</fullName>
    </recommendedName>
</protein>
<evidence type="ECO:0000259" key="1">
    <source>
        <dbReference type="Pfam" id="PF12728"/>
    </source>
</evidence>
<dbReference type="InterPro" id="IPR041657">
    <property type="entry name" value="HTH_17"/>
</dbReference>
<proteinExistence type="predicted"/>
<dbReference type="SUPFAM" id="SSF46955">
    <property type="entry name" value="Putative DNA-binding domain"/>
    <property type="match status" value="1"/>
</dbReference>
<sequence>MMNGHELLTKLRDREDPTSLRDIPAPQVYTVAQVAGLLGVGRGTAYELIRAGKIPAKQIGRRWIVPREAFHTWLSDLEASA</sequence>
<organism evidence="2 3">
    <name type="scientific">Actinomycetospora straminea</name>
    <dbReference type="NCBI Taxonomy" id="663607"/>
    <lineage>
        <taxon>Bacteria</taxon>
        <taxon>Bacillati</taxon>
        <taxon>Actinomycetota</taxon>
        <taxon>Actinomycetes</taxon>
        <taxon>Pseudonocardiales</taxon>
        <taxon>Pseudonocardiaceae</taxon>
        <taxon>Actinomycetospora</taxon>
    </lineage>
</organism>
<evidence type="ECO:0000313" key="3">
    <source>
        <dbReference type="Proteomes" id="UP001500457"/>
    </source>
</evidence>
<evidence type="ECO:0000313" key="2">
    <source>
        <dbReference type="EMBL" id="GAA4862364.1"/>
    </source>
</evidence>
<dbReference type="InterPro" id="IPR010093">
    <property type="entry name" value="SinI_DNA-bd"/>
</dbReference>
<feature type="domain" description="Helix-turn-helix" evidence="1">
    <location>
        <begin position="28"/>
        <end position="75"/>
    </location>
</feature>
<comment type="caution">
    <text evidence="2">The sequence shown here is derived from an EMBL/GenBank/DDBJ whole genome shotgun (WGS) entry which is preliminary data.</text>
</comment>
<dbReference type="Pfam" id="PF12728">
    <property type="entry name" value="HTH_17"/>
    <property type="match status" value="1"/>
</dbReference>
<dbReference type="NCBIfam" id="TIGR01764">
    <property type="entry name" value="excise"/>
    <property type="match status" value="1"/>
</dbReference>
<dbReference type="EMBL" id="BAABHQ010000001">
    <property type="protein sequence ID" value="GAA4862364.1"/>
    <property type="molecule type" value="Genomic_DNA"/>
</dbReference>
<dbReference type="Proteomes" id="UP001500457">
    <property type="component" value="Unassembled WGS sequence"/>
</dbReference>